<comment type="caution">
    <text evidence="1">The sequence shown here is derived from an EMBL/GenBank/DDBJ whole genome shotgun (WGS) entry which is preliminary data.</text>
</comment>
<evidence type="ECO:0000313" key="1">
    <source>
        <dbReference type="EMBL" id="KAG0320489.1"/>
    </source>
</evidence>
<dbReference type="EMBL" id="JAAAIP010000280">
    <property type="protein sequence ID" value="KAG0320489.1"/>
    <property type="molecule type" value="Genomic_DNA"/>
</dbReference>
<dbReference type="AlphaFoldDB" id="A0A9P6RHM7"/>
<dbReference type="Proteomes" id="UP000738325">
    <property type="component" value="Unassembled WGS sequence"/>
</dbReference>
<protein>
    <submittedName>
        <fullName evidence="1">Uncharacterized protein</fullName>
    </submittedName>
</protein>
<gene>
    <name evidence="1" type="ORF">BGZ99_004486</name>
</gene>
<keyword evidence="2" id="KW-1185">Reference proteome</keyword>
<reference evidence="1" key="1">
    <citation type="journal article" date="2020" name="Fungal Divers.">
        <title>Resolving the Mortierellaceae phylogeny through synthesis of multi-gene phylogenetics and phylogenomics.</title>
        <authorList>
            <person name="Vandepol N."/>
            <person name="Liber J."/>
            <person name="Desiro A."/>
            <person name="Na H."/>
            <person name="Kennedy M."/>
            <person name="Barry K."/>
            <person name="Grigoriev I.V."/>
            <person name="Miller A.N."/>
            <person name="O'Donnell K."/>
            <person name="Stajich J.E."/>
            <person name="Bonito G."/>
        </authorList>
    </citation>
    <scope>NUCLEOTIDE SEQUENCE</scope>
    <source>
        <strain evidence="1">REB-010B</strain>
    </source>
</reference>
<accession>A0A9P6RHM7</accession>
<organism evidence="1 2">
    <name type="scientific">Dissophora globulifera</name>
    <dbReference type="NCBI Taxonomy" id="979702"/>
    <lineage>
        <taxon>Eukaryota</taxon>
        <taxon>Fungi</taxon>
        <taxon>Fungi incertae sedis</taxon>
        <taxon>Mucoromycota</taxon>
        <taxon>Mortierellomycotina</taxon>
        <taxon>Mortierellomycetes</taxon>
        <taxon>Mortierellales</taxon>
        <taxon>Mortierellaceae</taxon>
        <taxon>Dissophora</taxon>
    </lineage>
</organism>
<sequence length="110" mass="12164">MSRTTTLRNGKEFMKRAQAATGVDGAMEVMTLTRAESPQVAMEVDVMEIDNEDVRPTPPIDMDQALGRRLANLHRNRGAVDGGTTAEKQHYVNVCSEVKDMAEGVEIWKS</sequence>
<evidence type="ECO:0000313" key="2">
    <source>
        <dbReference type="Proteomes" id="UP000738325"/>
    </source>
</evidence>
<name>A0A9P6RHM7_9FUNG</name>
<proteinExistence type="predicted"/>